<dbReference type="HOGENOM" id="CLU_141080_0_0_12"/>
<name>S3K1Q0_TREMA</name>
<organism evidence="2 3">
    <name type="scientific">Treponema maltophilum ATCC 51939</name>
    <dbReference type="NCBI Taxonomy" id="1125699"/>
    <lineage>
        <taxon>Bacteria</taxon>
        <taxon>Pseudomonadati</taxon>
        <taxon>Spirochaetota</taxon>
        <taxon>Spirochaetia</taxon>
        <taxon>Spirochaetales</taxon>
        <taxon>Treponemataceae</taxon>
        <taxon>Treponema</taxon>
    </lineage>
</organism>
<dbReference type="STRING" id="1125699.HMPREF9194_01166"/>
<keyword evidence="3" id="KW-1185">Reference proteome</keyword>
<evidence type="ECO:0000256" key="1">
    <source>
        <dbReference type="SAM" id="Phobius"/>
    </source>
</evidence>
<dbReference type="PATRIC" id="fig|1125699.3.peg.1187"/>
<comment type="caution">
    <text evidence="2">The sequence shown here is derived from an EMBL/GenBank/DDBJ whole genome shotgun (WGS) entry which is preliminary data.</text>
</comment>
<dbReference type="eggNOG" id="COG2919">
    <property type="taxonomic scope" value="Bacteria"/>
</dbReference>
<accession>S3K1Q0</accession>
<reference evidence="2 3" key="1">
    <citation type="submission" date="2013-04" db="EMBL/GenBank/DDBJ databases">
        <title>The Genome Sequence of Treponema maltophilum ATCC 51939.</title>
        <authorList>
            <consortium name="The Broad Institute Genomics Platform"/>
            <person name="Earl A."/>
            <person name="Ward D."/>
            <person name="Feldgarden M."/>
            <person name="Gevers D."/>
            <person name="Leonetti C."/>
            <person name="Blanton J.M."/>
            <person name="Dewhirst F.E."/>
            <person name="Izard J."/>
            <person name="Walker B."/>
            <person name="Young S."/>
            <person name="Zeng Q."/>
            <person name="Gargeya S."/>
            <person name="Fitzgerald M."/>
            <person name="Haas B."/>
            <person name="Abouelleil A."/>
            <person name="Allen A.W."/>
            <person name="Alvarado L."/>
            <person name="Arachchi H.M."/>
            <person name="Berlin A.M."/>
            <person name="Chapman S.B."/>
            <person name="Gainer-Dewar J."/>
            <person name="Goldberg J."/>
            <person name="Griggs A."/>
            <person name="Gujja S."/>
            <person name="Hansen M."/>
            <person name="Howarth C."/>
            <person name="Imamovic A."/>
            <person name="Ireland A."/>
            <person name="Larimer J."/>
            <person name="McCowan C."/>
            <person name="Murphy C."/>
            <person name="Pearson M."/>
            <person name="Poon T.W."/>
            <person name="Priest M."/>
            <person name="Roberts A."/>
            <person name="Saif S."/>
            <person name="Shea T."/>
            <person name="Sisk P."/>
            <person name="Sykes S."/>
            <person name="Wortman J."/>
            <person name="Nusbaum C."/>
            <person name="Birren B."/>
        </authorList>
    </citation>
    <scope>NUCLEOTIDE SEQUENCE [LARGE SCALE GENOMIC DNA]</scope>
    <source>
        <strain evidence="2 3">ATCC 51939</strain>
    </source>
</reference>
<evidence type="ECO:0000313" key="3">
    <source>
        <dbReference type="Proteomes" id="UP000014541"/>
    </source>
</evidence>
<dbReference type="AlphaFoldDB" id="S3K1Q0"/>
<dbReference type="EMBL" id="ATFF01000006">
    <property type="protein sequence ID" value="EPF30841.1"/>
    <property type="molecule type" value="Genomic_DNA"/>
</dbReference>
<dbReference type="Pfam" id="PF04977">
    <property type="entry name" value="DivIC"/>
    <property type="match status" value="1"/>
</dbReference>
<gene>
    <name evidence="2" type="ORF">HMPREF9194_01166</name>
</gene>
<dbReference type="InterPro" id="IPR007060">
    <property type="entry name" value="FtsL/DivIC"/>
</dbReference>
<keyword evidence="1" id="KW-1133">Transmembrane helix</keyword>
<evidence type="ECO:0000313" key="2">
    <source>
        <dbReference type="EMBL" id="EPF30841.1"/>
    </source>
</evidence>
<dbReference type="Proteomes" id="UP000014541">
    <property type="component" value="Unassembled WGS sequence"/>
</dbReference>
<protein>
    <submittedName>
        <fullName evidence="2">Uncharacterized protein</fullName>
    </submittedName>
</protein>
<proteinExistence type="predicted"/>
<keyword evidence="1" id="KW-0472">Membrane</keyword>
<keyword evidence="1" id="KW-0812">Transmembrane</keyword>
<feature type="transmembrane region" description="Helical" evidence="1">
    <location>
        <begin position="111"/>
        <end position="134"/>
    </location>
</feature>
<sequence length="142" mass="16019">MFSIIAAVFVYVCLSVIFGQEGIWAYNQLQKQKIALTVGVERLQDLNSRLLTESTALQKDRDVIASYAKKMGFIYPGEHLVKINGIPEPPPAVYDPGTKLLRPDIVFIPEWLAKSIAFLAFVFYNLVFSILSVIRYHDPAKV</sequence>